<protein>
    <recommendedName>
        <fullName evidence="4">Helix-turn-helix domain-containing protein</fullName>
    </recommendedName>
</protein>
<dbReference type="Proteomes" id="UP000070371">
    <property type="component" value="Chromosome"/>
</dbReference>
<gene>
    <name evidence="2" type="ORF">RC74_17445</name>
</gene>
<name>A0A126V3A9_9RHOB</name>
<feature type="region of interest" description="Disordered" evidence="1">
    <location>
        <begin position="77"/>
        <end position="128"/>
    </location>
</feature>
<feature type="compositionally biased region" description="Polar residues" evidence="1">
    <location>
        <begin position="99"/>
        <end position="112"/>
    </location>
</feature>
<dbReference type="STRING" id="1579316.RC74_17445"/>
<dbReference type="EMBL" id="CP014327">
    <property type="protein sequence ID" value="AML52802.1"/>
    <property type="molecule type" value="Genomic_DNA"/>
</dbReference>
<evidence type="ECO:0000256" key="1">
    <source>
        <dbReference type="SAM" id="MobiDB-lite"/>
    </source>
</evidence>
<dbReference type="AlphaFoldDB" id="A0A126V3A9"/>
<accession>A0A126V3A9</accession>
<feature type="compositionally biased region" description="Low complexity" evidence="1">
    <location>
        <begin position="85"/>
        <end position="96"/>
    </location>
</feature>
<sequence length="128" mass="14034">MADKTNQTKILFSEEEHNILNSMKPRLRASVVAQLSGLSQRAITQHAANDNIPGAVKHGSLWTFDHDLAVIWIKEGSKCHRNKTNPKTSSSKKVVNIGGSASRSTASPTESRFAQLLKESRRKGPKTA</sequence>
<organism evidence="2 3">
    <name type="scientific">Falsihalocynthiibacter arcticus</name>
    <dbReference type="NCBI Taxonomy" id="1579316"/>
    <lineage>
        <taxon>Bacteria</taxon>
        <taxon>Pseudomonadati</taxon>
        <taxon>Pseudomonadota</taxon>
        <taxon>Alphaproteobacteria</taxon>
        <taxon>Rhodobacterales</taxon>
        <taxon>Roseobacteraceae</taxon>
        <taxon>Falsihalocynthiibacter</taxon>
    </lineage>
</organism>
<evidence type="ECO:0000313" key="2">
    <source>
        <dbReference type="EMBL" id="AML52802.1"/>
    </source>
</evidence>
<keyword evidence="3" id="KW-1185">Reference proteome</keyword>
<evidence type="ECO:0008006" key="4">
    <source>
        <dbReference type="Google" id="ProtNLM"/>
    </source>
</evidence>
<evidence type="ECO:0000313" key="3">
    <source>
        <dbReference type="Proteomes" id="UP000070371"/>
    </source>
</evidence>
<proteinExistence type="predicted"/>
<dbReference type="KEGG" id="hat:RC74_17445"/>
<reference evidence="2 3" key="1">
    <citation type="submission" date="2016-02" db="EMBL/GenBank/DDBJ databases">
        <title>Complete genome sequence of Halocynthiibacter arcticus PAMC 20958t from arctic marine sediment.</title>
        <authorList>
            <person name="Lee Y.M."/>
            <person name="Baek K."/>
            <person name="Lee H.K."/>
            <person name="Shin S.C."/>
        </authorList>
    </citation>
    <scope>NUCLEOTIDE SEQUENCE [LARGE SCALE GENOMIC DNA]</scope>
    <source>
        <strain evidence="2">PAMC 20958</strain>
    </source>
</reference>